<evidence type="ECO:0000256" key="5">
    <source>
        <dbReference type="RuleBase" id="RU367024"/>
    </source>
</evidence>
<dbReference type="EMBL" id="OB797393">
    <property type="protein sequence ID" value="CAD7434299.1"/>
    <property type="molecule type" value="Genomic_DNA"/>
</dbReference>
<evidence type="ECO:0000256" key="1">
    <source>
        <dbReference type="ARBA" id="ARBA00005142"/>
    </source>
</evidence>
<dbReference type="GO" id="GO:0046081">
    <property type="term" value="P:dUTP catabolic process"/>
    <property type="evidence" value="ECO:0007669"/>
    <property type="project" value="UniProtKB-UniRule"/>
</dbReference>
<dbReference type="InterPro" id="IPR033704">
    <property type="entry name" value="dUTPase_trimeric"/>
</dbReference>
<accession>A0A7R9EJB1</accession>
<dbReference type="UniPathway" id="UPA00610">
    <property type="reaction ID" value="UER00666"/>
</dbReference>
<keyword evidence="5" id="KW-0479">Metal-binding</keyword>
<evidence type="ECO:0000313" key="7">
    <source>
        <dbReference type="EMBL" id="CAD7434299.1"/>
    </source>
</evidence>
<dbReference type="InterPro" id="IPR036157">
    <property type="entry name" value="dUTPase-like_sf"/>
</dbReference>
<organism evidence="7">
    <name type="scientific">Timema monikensis</name>
    <dbReference type="NCBI Taxonomy" id="170555"/>
    <lineage>
        <taxon>Eukaryota</taxon>
        <taxon>Metazoa</taxon>
        <taxon>Ecdysozoa</taxon>
        <taxon>Arthropoda</taxon>
        <taxon>Hexapoda</taxon>
        <taxon>Insecta</taxon>
        <taxon>Pterygota</taxon>
        <taxon>Neoptera</taxon>
        <taxon>Polyneoptera</taxon>
        <taxon>Phasmatodea</taxon>
        <taxon>Timematodea</taxon>
        <taxon>Timematoidea</taxon>
        <taxon>Timematidae</taxon>
        <taxon>Timema</taxon>
    </lineage>
</organism>
<feature type="domain" description="dUTPase-like" evidence="6">
    <location>
        <begin position="130"/>
        <end position="200"/>
    </location>
</feature>
<keyword evidence="3 5" id="KW-0378">Hydrolase</keyword>
<dbReference type="CDD" id="cd07557">
    <property type="entry name" value="trimeric_dUTPase"/>
    <property type="match status" value="1"/>
</dbReference>
<dbReference type="GO" id="GO:0006226">
    <property type="term" value="P:dUMP biosynthetic process"/>
    <property type="evidence" value="ECO:0007669"/>
    <property type="project" value="UniProtKB-UniRule"/>
</dbReference>
<name>A0A7R9EJB1_9NEOP</name>
<evidence type="ECO:0000256" key="3">
    <source>
        <dbReference type="ARBA" id="ARBA00022801"/>
    </source>
</evidence>
<sequence length="227" mass="25801">MTILPKWGYKCGDRQSAKAIKWLVYLEKTRPDIHIQHAFNGREIEILGRKVDGYCEMTREIFEFDGCFFHGCTCLSNRDVAIIGTKETLTERYECTLLIYRTFRVAGYNLSLILVSSLLKYKKINRNAFSPVRATTFSAGLDLKSPYNCSIQPSCRRLVKINISIILPAETYGRISPRSSLALHHGIDVLAGVIDEDYRSIMDKINASILTYSKKQDLCLMSAAELK</sequence>
<reference evidence="7" key="1">
    <citation type="submission" date="2020-11" db="EMBL/GenBank/DDBJ databases">
        <authorList>
            <person name="Tran Van P."/>
        </authorList>
    </citation>
    <scope>NUCLEOTIDE SEQUENCE</scope>
</reference>
<dbReference type="Gene3D" id="2.70.40.10">
    <property type="match status" value="1"/>
</dbReference>
<dbReference type="SUPFAM" id="SSF51283">
    <property type="entry name" value="dUTPase-like"/>
    <property type="match status" value="1"/>
</dbReference>
<dbReference type="EC" id="3.6.1.23" evidence="5"/>
<keyword evidence="5" id="KW-0460">Magnesium</keyword>
<comment type="similarity">
    <text evidence="2 5">Belongs to the dUTPase family.</text>
</comment>
<comment type="cofactor">
    <cofactor evidence="5">
        <name>Mg(2+)</name>
        <dbReference type="ChEBI" id="CHEBI:18420"/>
    </cofactor>
</comment>
<comment type="function">
    <text evidence="5">Involved in nucleotide metabolism via production of dUMP, the immediate precursor of thymidine nucleotides, and decreases the intracellular concentration of dUTP so that uracil cannot be incorporated into DNA.</text>
</comment>
<comment type="pathway">
    <text evidence="1 5">Pyrimidine metabolism; dUMP biosynthesis; dUMP from dCTP (dUTP route): step 2/2.</text>
</comment>
<evidence type="ECO:0000256" key="2">
    <source>
        <dbReference type="ARBA" id="ARBA00006581"/>
    </source>
</evidence>
<dbReference type="InterPro" id="IPR008181">
    <property type="entry name" value="dUTPase"/>
</dbReference>
<protein>
    <recommendedName>
        <fullName evidence="5">Deoxyuridine 5'-triphosphate nucleotidohydrolase</fullName>
        <shortName evidence="5">dUTPase</shortName>
        <ecNumber evidence="5">3.6.1.23</ecNumber>
    </recommendedName>
    <alternativeName>
        <fullName evidence="5">dUTP pyrophosphatase</fullName>
    </alternativeName>
</protein>
<dbReference type="AlphaFoldDB" id="A0A7R9EJB1"/>
<dbReference type="PANTHER" id="PTHR11241:SF0">
    <property type="entry name" value="DEOXYURIDINE 5'-TRIPHOSPHATE NUCLEOTIDOHYDROLASE"/>
    <property type="match status" value="1"/>
</dbReference>
<keyword evidence="4 5" id="KW-0546">Nucleotide metabolism</keyword>
<evidence type="ECO:0000256" key="4">
    <source>
        <dbReference type="ARBA" id="ARBA00023080"/>
    </source>
</evidence>
<gene>
    <name evidence="7" type="ORF">TMSB3V08_LOCUS10952</name>
</gene>
<proteinExistence type="inferred from homology"/>
<evidence type="ECO:0000259" key="6">
    <source>
        <dbReference type="Pfam" id="PF00692"/>
    </source>
</evidence>
<dbReference type="InterPro" id="IPR029054">
    <property type="entry name" value="dUTPase-like"/>
</dbReference>
<dbReference type="GO" id="GO:0004170">
    <property type="term" value="F:dUTP diphosphatase activity"/>
    <property type="evidence" value="ECO:0007669"/>
    <property type="project" value="UniProtKB-UniRule"/>
</dbReference>
<dbReference type="Pfam" id="PF00692">
    <property type="entry name" value="dUTPase"/>
    <property type="match status" value="1"/>
</dbReference>
<dbReference type="GO" id="GO:0000287">
    <property type="term" value="F:magnesium ion binding"/>
    <property type="evidence" value="ECO:0007669"/>
    <property type="project" value="UniProtKB-UniRule"/>
</dbReference>
<comment type="catalytic activity">
    <reaction evidence="5">
        <text>dUTP + H2O = dUMP + diphosphate + H(+)</text>
        <dbReference type="Rhea" id="RHEA:10248"/>
        <dbReference type="ChEBI" id="CHEBI:15377"/>
        <dbReference type="ChEBI" id="CHEBI:15378"/>
        <dbReference type="ChEBI" id="CHEBI:33019"/>
        <dbReference type="ChEBI" id="CHEBI:61555"/>
        <dbReference type="ChEBI" id="CHEBI:246422"/>
        <dbReference type="EC" id="3.6.1.23"/>
    </reaction>
</comment>
<dbReference type="PANTHER" id="PTHR11241">
    <property type="entry name" value="DEOXYURIDINE 5'-TRIPHOSPHATE NUCLEOTIDOHYDROLASE"/>
    <property type="match status" value="1"/>
</dbReference>